<evidence type="ECO:0000256" key="3">
    <source>
        <dbReference type="SAM" id="Phobius"/>
    </source>
</evidence>
<evidence type="ECO:0000313" key="8">
    <source>
        <dbReference type="Proteomes" id="UP001209746"/>
    </source>
</evidence>
<keyword evidence="3" id="KW-0812">Transmembrane</keyword>
<evidence type="ECO:0000256" key="1">
    <source>
        <dbReference type="ARBA" id="ARBA00022737"/>
    </source>
</evidence>
<dbReference type="EMBL" id="JAOPKC010000019">
    <property type="protein sequence ID" value="MCU4719051.1"/>
    <property type="molecule type" value="Genomic_DNA"/>
</dbReference>
<feature type="transmembrane region" description="Helical" evidence="3">
    <location>
        <begin position="95"/>
        <end position="114"/>
    </location>
</feature>
<proteinExistence type="predicted"/>
<dbReference type="PANTHER" id="PTHR22777">
    <property type="entry name" value="HEMOLYSIN-RELATED"/>
    <property type="match status" value="1"/>
</dbReference>
<protein>
    <submittedName>
        <fullName evidence="6">DUF21 domain-containing protein</fullName>
    </submittedName>
</protein>
<dbReference type="PANTHER" id="PTHR22777:SF17">
    <property type="entry name" value="UPF0053 PROTEIN SLL0260"/>
    <property type="match status" value="1"/>
</dbReference>
<dbReference type="Proteomes" id="UP001208186">
    <property type="component" value="Unassembled WGS sequence"/>
</dbReference>
<organism evidence="6 8">
    <name type="scientific">Halapricum hydrolyticum</name>
    <dbReference type="NCBI Taxonomy" id="2979991"/>
    <lineage>
        <taxon>Archaea</taxon>
        <taxon>Methanobacteriati</taxon>
        <taxon>Methanobacteriota</taxon>
        <taxon>Stenosarchaea group</taxon>
        <taxon>Halobacteria</taxon>
        <taxon>Halobacteriales</taxon>
        <taxon>Haloarculaceae</taxon>
        <taxon>Halapricum</taxon>
    </lineage>
</organism>
<dbReference type="Proteomes" id="UP001209746">
    <property type="component" value="Unassembled WGS sequence"/>
</dbReference>
<evidence type="ECO:0000313" key="6">
    <source>
        <dbReference type="EMBL" id="MCU4728040.1"/>
    </source>
</evidence>
<dbReference type="EMBL" id="JAOPKD010000018">
    <property type="protein sequence ID" value="MCU4728040.1"/>
    <property type="molecule type" value="Genomic_DNA"/>
</dbReference>
<accession>A0AAE3LFX4</accession>
<dbReference type="Pfam" id="PF01595">
    <property type="entry name" value="CNNM"/>
    <property type="match status" value="1"/>
</dbReference>
<keyword evidence="2" id="KW-0129">CBS domain</keyword>
<evidence type="ECO:0000256" key="2">
    <source>
        <dbReference type="ARBA" id="ARBA00023122"/>
    </source>
</evidence>
<keyword evidence="3" id="KW-0472">Membrane</keyword>
<evidence type="ECO:0000259" key="4">
    <source>
        <dbReference type="PROSITE" id="PS51846"/>
    </source>
</evidence>
<feature type="transmembrane region" description="Helical" evidence="3">
    <location>
        <begin position="63"/>
        <end position="89"/>
    </location>
</feature>
<dbReference type="RefSeq" id="WP_315909803.1">
    <property type="nucleotide sequence ID" value="NZ_JAOPKC010000019.1"/>
</dbReference>
<feature type="transmembrane region" description="Helical" evidence="3">
    <location>
        <begin position="6"/>
        <end position="26"/>
    </location>
</feature>
<evidence type="ECO:0000313" key="7">
    <source>
        <dbReference type="Proteomes" id="UP001208186"/>
    </source>
</evidence>
<reference evidence="6" key="1">
    <citation type="submission" date="2023-02" db="EMBL/GenBank/DDBJ databases">
        <title>Enrichment on poylsaccharides allowed isolation of novel metabolic and taxonomic groups of Haloarchaea.</title>
        <authorList>
            <person name="Sorokin D.Y."/>
            <person name="Elcheninov A.G."/>
            <person name="Khizhniak T.V."/>
            <person name="Kolganova T.V."/>
            <person name="Kublanov I.V."/>
        </authorList>
    </citation>
    <scope>NUCLEOTIDE SEQUENCE</scope>
    <source>
        <strain evidence="5 7">HArc-curdl5-1</strain>
        <strain evidence="6">HArc-curdl7</strain>
    </source>
</reference>
<keyword evidence="1" id="KW-0677">Repeat</keyword>
<dbReference type="PROSITE" id="PS51846">
    <property type="entry name" value="CNNM"/>
    <property type="match status" value="1"/>
</dbReference>
<sequence length="176" mass="19259">MSSLLIVIAGGMAIVLLLSMSAFFSSSETAVFSLPREWIEQQATTDDRRAHVLKDLHDNPHRLLVTLLVGNNIVNIAISSITTVLVASYLSPGPAIIVATVLTSFLILVFGEIVPKAFGLGNAKHWALTIASPIRLVERVLSPLITLFDGITRRMSALITVEEHIEKPYTDRSSRR</sequence>
<name>A0AAE3LFX4_9EURY</name>
<dbReference type="InterPro" id="IPR002550">
    <property type="entry name" value="CNNM"/>
</dbReference>
<keyword evidence="7" id="KW-1185">Reference proteome</keyword>
<feature type="domain" description="CNNM transmembrane" evidence="4">
    <location>
        <begin position="3"/>
        <end position="176"/>
    </location>
</feature>
<evidence type="ECO:0000313" key="5">
    <source>
        <dbReference type="EMBL" id="MCU4719051.1"/>
    </source>
</evidence>
<comment type="caution">
    <text evidence="6">The sequence shown here is derived from an EMBL/GenBank/DDBJ whole genome shotgun (WGS) entry which is preliminary data.</text>
</comment>
<gene>
    <name evidence="6" type="ORF">OB914_13865</name>
    <name evidence="5" type="ORF">OB916_13430</name>
</gene>
<dbReference type="AlphaFoldDB" id="A0AAE3LFX4"/>
<keyword evidence="3" id="KW-1133">Transmembrane helix</keyword>